<protein>
    <submittedName>
        <fullName evidence="2">GrpB family protein</fullName>
    </submittedName>
</protein>
<dbReference type="PANTHER" id="PTHR34822">
    <property type="entry name" value="GRPB DOMAIN PROTEIN (AFU_ORTHOLOGUE AFUA_1G01530)"/>
    <property type="match status" value="1"/>
</dbReference>
<accession>A0A7X6M874</accession>
<dbReference type="Gene3D" id="3.30.460.10">
    <property type="entry name" value="Beta Polymerase, domain 2"/>
    <property type="match status" value="1"/>
</dbReference>
<evidence type="ECO:0000256" key="1">
    <source>
        <dbReference type="SAM" id="MobiDB-lite"/>
    </source>
</evidence>
<gene>
    <name evidence="2" type="ORF">HGB44_01745</name>
</gene>
<comment type="caution">
    <text evidence="2">The sequence shown here is derived from an EMBL/GenBank/DDBJ whole genome shotgun (WGS) entry which is preliminary data.</text>
</comment>
<dbReference type="Pfam" id="PF04229">
    <property type="entry name" value="GrpB"/>
    <property type="match status" value="1"/>
</dbReference>
<name>A0A7X6M874_9ACTN</name>
<evidence type="ECO:0000313" key="3">
    <source>
        <dbReference type="Proteomes" id="UP000553209"/>
    </source>
</evidence>
<keyword evidence="3" id="KW-1185">Reference proteome</keyword>
<dbReference type="InterPro" id="IPR007344">
    <property type="entry name" value="GrpB/CoaE"/>
</dbReference>
<organism evidence="2 3">
    <name type="scientific">Nocardiopsis alborubida</name>
    <dbReference type="NCBI Taxonomy" id="146802"/>
    <lineage>
        <taxon>Bacteria</taxon>
        <taxon>Bacillati</taxon>
        <taxon>Actinomycetota</taxon>
        <taxon>Actinomycetes</taxon>
        <taxon>Streptosporangiales</taxon>
        <taxon>Nocardiopsidaceae</taxon>
        <taxon>Nocardiopsis</taxon>
    </lineage>
</organism>
<dbReference type="SUPFAM" id="SSF81301">
    <property type="entry name" value="Nucleotidyltransferase"/>
    <property type="match status" value="1"/>
</dbReference>
<evidence type="ECO:0000313" key="2">
    <source>
        <dbReference type="EMBL" id="NKY96402.1"/>
    </source>
</evidence>
<dbReference type="Proteomes" id="UP000553209">
    <property type="component" value="Unassembled WGS sequence"/>
</dbReference>
<dbReference type="AlphaFoldDB" id="A0A7X6M874"/>
<sequence>MSPLEASPLPSRGEPRAGTAPEFRNLVNGRVRLSEYDPKWPYLFRREDGRVRAALGDRVLLFEHVGSTAVPGLAAKPCVDLLLLVADSSDEAAYLPDLEAAGYPLVIREPDWYEHRVFRGSEVNLNLHVFSRGCEEAERMRRFRDLLIADADARERYTAVKRELVGRTWDRIQDYADAKSDIVRQLLAEADAGKGTTG</sequence>
<dbReference type="RefSeq" id="WP_061079467.1">
    <property type="nucleotide sequence ID" value="NZ_JAAXPG010000001.1"/>
</dbReference>
<feature type="region of interest" description="Disordered" evidence="1">
    <location>
        <begin position="1"/>
        <end position="20"/>
    </location>
</feature>
<proteinExistence type="predicted"/>
<reference evidence="2 3" key="1">
    <citation type="submission" date="2020-04" db="EMBL/GenBank/DDBJ databases">
        <title>MicrobeNet Type strains.</title>
        <authorList>
            <person name="Nicholson A.C."/>
        </authorList>
    </citation>
    <scope>NUCLEOTIDE SEQUENCE [LARGE SCALE GENOMIC DNA]</scope>
    <source>
        <strain evidence="2 3">ATCC 23612</strain>
    </source>
</reference>
<dbReference type="InterPro" id="IPR043519">
    <property type="entry name" value="NT_sf"/>
</dbReference>
<dbReference type="EMBL" id="JAAXPG010000001">
    <property type="protein sequence ID" value="NKY96402.1"/>
    <property type="molecule type" value="Genomic_DNA"/>
</dbReference>
<dbReference type="PANTHER" id="PTHR34822:SF1">
    <property type="entry name" value="GRPB FAMILY PROTEIN"/>
    <property type="match status" value="1"/>
</dbReference>